<feature type="domain" description="FATC" evidence="11">
    <location>
        <begin position="2423"/>
        <end position="2455"/>
    </location>
</feature>
<dbReference type="PANTHER" id="PTHR37079:SF4">
    <property type="entry name" value="SERINE_THREONINE-PROTEIN KINASE ATM"/>
    <property type="match status" value="1"/>
</dbReference>
<feature type="domain" description="PI3K/PI4K catalytic" evidence="10">
    <location>
        <begin position="2108"/>
        <end position="2446"/>
    </location>
</feature>
<dbReference type="CDD" id="cd05171">
    <property type="entry name" value="PIKKc_ATM"/>
    <property type="match status" value="1"/>
</dbReference>
<dbReference type="PROSITE" id="PS50290">
    <property type="entry name" value="PI3_4_KINASE_3"/>
    <property type="match status" value="1"/>
</dbReference>
<evidence type="ECO:0000256" key="6">
    <source>
        <dbReference type="ARBA" id="ARBA00022777"/>
    </source>
</evidence>
<dbReference type="EC" id="2.7.11.1" evidence="2"/>
<dbReference type="InterPro" id="IPR036940">
    <property type="entry name" value="PI3/4_kinase_cat_sf"/>
</dbReference>
<evidence type="ECO:0000256" key="2">
    <source>
        <dbReference type="ARBA" id="ARBA00012513"/>
    </source>
</evidence>
<accession>A0A158PSD9</accession>
<dbReference type="InterPro" id="IPR003152">
    <property type="entry name" value="FATC_dom"/>
</dbReference>
<dbReference type="PROSITE" id="PS00915">
    <property type="entry name" value="PI3_4_KINASE_1"/>
    <property type="match status" value="1"/>
</dbReference>
<name>A0A158PSD9_BRUPA</name>
<evidence type="ECO:0000259" key="11">
    <source>
        <dbReference type="PROSITE" id="PS51190"/>
    </source>
</evidence>
<dbReference type="GO" id="GO:0005524">
    <property type="term" value="F:ATP binding"/>
    <property type="evidence" value="ECO:0007669"/>
    <property type="project" value="UniProtKB-KW"/>
</dbReference>
<dbReference type="Gene3D" id="3.30.1010.10">
    <property type="entry name" value="Phosphatidylinositol 3-kinase Catalytic Subunit, Chain A, domain 4"/>
    <property type="match status" value="1"/>
</dbReference>
<sequence length="2455" mass="282721">MDFGSLAKQLKEICGIEGTPTADGWQIVHRILENEAFLSALQTDGHAFSSDHNQFLKKLGDCAVLEMEQNHVVRTAKKYNRRAFEAFRTALWYFVGKIGKPGSVVKSYIVVVLSNTFINTTLSLYKIDSRSDGFADTVNIDLLMDYFLRFLRYTSSNARHVVDSELAVLHRNFAADVTALLAMFLEKKSTLTLRSHHCYGLWTNCMQLCLRYIGVRDYSSTLRTCSWILLQIARATKYCGLMLLVEQMTGKTAEMLNKYLLSYHTGYKTFMLSDDFYVNLLRIFNEFLFEFGAKNWHLMSMQSRELSDLIGRAWTDTISLWQSRKFAEELISSLNEQSKFIELIFIMHHPDCVLGFPLLSNSMRALLNQILDAAINCMNGLSILQKNIYRMGQIQLLPDGVVSLLARLLTLDMVQNTDDSHFGHLLFTLIQEKDERWCQLIGKLFVRWSHRLSLQMKKELFAYIIQSSIAVHREGLLIWYLKAMASVAESSVIEKLEEEHCTYLWKFTLSLLQSQSQNVSEFAIRARKLKLEDTNVTKIIWSNISRLNICTARIASFLAHVLSNFEFDEHFETQPIDETAVRGWTFRCAILKFILKASVKPANVPINAVLEILCFKPDFHHESPESNIGKLERYLMNLFSIPVSETSHQVAGKKYFVHELVEFVGNNFMQLWKNIKLENTDTETLQRNQISLFFTVQNFFYYFRIYDADCDPLLSVLQVMSVDLPLIIRNDKLTDVDEWLLPLGVRGSWQAADEKLRNTICLKLKQILLQQLIDVKCRFADKKDWNKELSGRIDAASDIVSTYVSEAVRCCNSFSEAVFIVEPFIQHGTVVERRKFITTLRLGFYLRKRHAKTIALTAMLQGEEEKSERNVNELIITELILAYLPVEDWKFCGVLFNNLATLHKCLHCSVWLDQSGLAKFVMSVDLPDEFRASVVKNIYMPPLKHKIHLRILAFLISVGTSYLYKINDFIDLQHLIRIFPTFDAIIDLFLEAAAICYEVQPSPNNGFLPADDLKRFEVIRAVSANRQPFQRYVNAEEVNTSHMMYLDILFLVQEKTLSELFDRLDFKKSFAAAITMNLCSFFVKLRKLLRFCQFLGYEFLIFRALKSFLKCDLSTCSISMKLFIIENCATLCSLAARSCLASTWTESITYLLQSWFDLYDLLLELNCDMAMEKLYCVFDVFIDDSDCKEQIMARINMKIFEKNHFRIEHLLKETLGRFNFLLCKTYWKWLYENFGKLDDQGQVLQIWSKYPTLRKFIAPCLTRFDSFCVSSYYHIFPMDIKLEELIALSLLELFFNPFELYPCEVYSWICQILSSSTFNVYVNNAFSNNSSQYAVVENDSEMSRNGDCEEAFVLYYVKQFADLLHLSYANILLKIANYVPALAFTLLPYLFATAYKERHDISQFCVDVNYLLTNFPERLTRNVACIRQAHVNLASELGFQRLPFDLSKLSKVCLEINMANDADYFLHCYLDRLSDPIRPVMHILNENRGFFDMLDGKENSDKPAELFMEILIKMDDADSLRPLSLQIKDNNQCQMILAKNQCNWSHLVSLVPTTDLKNLHSLAFYYAGLDVPSEFQEMASLACVELQQWDKGFLKIYTKGNTGHQIYSIMYAQLKKQLELSQLLSDIAIKLKCDEIAKSWIVSRDLINDLSLCCEVNDLVQRNTPPVRGSILSCPWIVCKYGDGCVPARILTPLVVARAEHLCKKNAYERALQIIEKYRKFMDIDGNVYREYDITKARILKKCGYEEAARLLLSQICSARPICDHYSSNSFELSLKARMQLAEFDVAAYRSDLAIEALQMIVENALDSGYENVLLVAKAYRKLAMNAEKKLLLLEDYCSSETFKVKERAIRNWEKELEAIKEEKLQAIIQGKTLKHGKMLEEKRIRKEKMFEEKELEQCCNDRNTLILTALDAYLASLELDASAADIPYRILSFFVKAKHNENLLEPLKVRLNRFQSRPWIPLISHLCSHFFDDAPLAPIVREMISAALFDYPYHVLQHILFYTSSVHGMADSQGRLHRVEDLLKDASTKDKSLTNPITIMRKAFSLYAQFATSSVKAFQNKKYARSRASITGSVLLNEIQSLRNVPIPAIEQPLTDDSSQLITFVKIESTVIVADGLTQPTIVTVVGSDGKVRKLIFKNEDLRQDSLVEQLFTVVNILLMDGKKTFPLRTYHVMPINSNAGIIEFCLGTVSLCEYWINFRVLGQQTPYGNYICGADRKSGMHKKLYPLEMTAATARFKLSQAHANQSSIVETYEEICKGIHPVFRHFFYDAFSNPFEWFFRIKDYTISLARWSIVGYIVGLGDRHLNNIMVEKETGRLVHIDLGIVFEFGKRNLLVPERVPFRLTREIVDPILIEGINGKFRSIAVDTLDCLRKNSQALIGLALVLLHDPLTKYLGGENGNQFATLAICRLRDKLAGVENRIYMDPSQQVSHLIKEASDPENLARMFAGWMPFL</sequence>
<organism evidence="14">
    <name type="scientific">Brugia pahangi</name>
    <name type="common">Filarial nematode worm</name>
    <dbReference type="NCBI Taxonomy" id="6280"/>
    <lineage>
        <taxon>Eukaryota</taxon>
        <taxon>Metazoa</taxon>
        <taxon>Ecdysozoa</taxon>
        <taxon>Nematoda</taxon>
        <taxon>Chromadorea</taxon>
        <taxon>Rhabditida</taxon>
        <taxon>Spirurina</taxon>
        <taxon>Spiruromorpha</taxon>
        <taxon>Filarioidea</taxon>
        <taxon>Onchocercidae</taxon>
        <taxon>Brugia</taxon>
    </lineage>
</organism>
<evidence type="ECO:0000313" key="14">
    <source>
        <dbReference type="WBParaSite" id="BPAG_0001288101-mRNA-1"/>
    </source>
</evidence>
<reference evidence="14" key="1">
    <citation type="submission" date="2016-04" db="UniProtKB">
        <authorList>
            <consortium name="WormBaseParasite"/>
        </authorList>
    </citation>
    <scope>IDENTIFICATION</scope>
</reference>
<dbReference type="SMART" id="SM01343">
    <property type="entry name" value="FATC"/>
    <property type="match status" value="1"/>
</dbReference>
<dbReference type="WBParaSite" id="BPAG_0001288101-mRNA-1">
    <property type="protein sequence ID" value="BPAG_0001288101-mRNA-1"/>
    <property type="gene ID" value="BPAG_0001288101"/>
</dbReference>
<dbReference type="PANTHER" id="PTHR37079">
    <property type="entry name" value="SERINE/THREONINE-PROTEIN KINASE ATM"/>
    <property type="match status" value="1"/>
</dbReference>
<gene>
    <name evidence="12" type="ORF">BPAG_LOCUS12809</name>
</gene>
<comment type="subcellular location">
    <subcellularLocation>
        <location evidence="1">Nucleus</location>
    </subcellularLocation>
</comment>
<dbReference type="SUPFAM" id="SSF56112">
    <property type="entry name" value="Protein kinase-like (PK-like)"/>
    <property type="match status" value="1"/>
</dbReference>
<dbReference type="PROSITE" id="PS00916">
    <property type="entry name" value="PI3_4_KINASE_2"/>
    <property type="match status" value="1"/>
</dbReference>
<proteinExistence type="predicted"/>
<reference evidence="12 13" key="2">
    <citation type="submission" date="2018-11" db="EMBL/GenBank/DDBJ databases">
        <authorList>
            <consortium name="Pathogen Informatics"/>
        </authorList>
    </citation>
    <scope>NUCLEOTIDE SEQUENCE [LARGE SCALE GENOMIC DNA]</scope>
</reference>
<dbReference type="Gene3D" id="1.10.1070.11">
    <property type="entry name" value="Phosphatidylinositol 3-/4-kinase, catalytic domain"/>
    <property type="match status" value="1"/>
</dbReference>
<evidence type="ECO:0000259" key="10">
    <source>
        <dbReference type="PROSITE" id="PS50290"/>
    </source>
</evidence>
<evidence type="ECO:0000256" key="3">
    <source>
        <dbReference type="ARBA" id="ARBA00022679"/>
    </source>
</evidence>
<dbReference type="STRING" id="6280.A0A158PSD9"/>
<evidence type="ECO:0000256" key="4">
    <source>
        <dbReference type="ARBA" id="ARBA00022741"/>
    </source>
</evidence>
<evidence type="ECO:0000313" key="12">
    <source>
        <dbReference type="EMBL" id="VDN93995.1"/>
    </source>
</evidence>
<dbReference type="GO" id="GO:0004674">
    <property type="term" value="F:protein serine/threonine kinase activity"/>
    <property type="evidence" value="ECO:0007669"/>
    <property type="project" value="UniProtKB-EC"/>
</dbReference>
<evidence type="ECO:0000256" key="9">
    <source>
        <dbReference type="SAM" id="Coils"/>
    </source>
</evidence>
<dbReference type="InterPro" id="IPR000403">
    <property type="entry name" value="PI3/4_kinase_cat_dom"/>
</dbReference>
<keyword evidence="9" id="KW-0175">Coiled coil</keyword>
<feature type="coiled-coil region" evidence="9">
    <location>
        <begin position="1843"/>
        <end position="1870"/>
    </location>
</feature>
<protein>
    <recommendedName>
        <fullName evidence="2">non-specific serine/threonine protein kinase</fullName>
        <ecNumber evidence="2">2.7.11.1</ecNumber>
    </recommendedName>
</protein>
<keyword evidence="13" id="KW-1185">Reference proteome</keyword>
<dbReference type="InterPro" id="IPR018936">
    <property type="entry name" value="PI3/4_kinase_CS"/>
</dbReference>
<keyword evidence="8" id="KW-0539">Nucleus</keyword>
<dbReference type="GO" id="GO:0006281">
    <property type="term" value="P:DNA repair"/>
    <property type="evidence" value="ECO:0007669"/>
    <property type="project" value="InterPro"/>
</dbReference>
<evidence type="ECO:0000256" key="7">
    <source>
        <dbReference type="ARBA" id="ARBA00022840"/>
    </source>
</evidence>
<evidence type="ECO:0000256" key="5">
    <source>
        <dbReference type="ARBA" id="ARBA00022763"/>
    </source>
</evidence>
<dbReference type="PROSITE" id="PS51190">
    <property type="entry name" value="FATC"/>
    <property type="match status" value="1"/>
</dbReference>
<keyword evidence="3" id="KW-0808">Transferase</keyword>
<dbReference type="Proteomes" id="UP000278627">
    <property type="component" value="Unassembled WGS sequence"/>
</dbReference>
<dbReference type="Pfam" id="PF00454">
    <property type="entry name" value="PI3_PI4_kinase"/>
    <property type="match status" value="1"/>
</dbReference>
<dbReference type="InterPro" id="IPR038980">
    <property type="entry name" value="ATM_plant"/>
</dbReference>
<evidence type="ECO:0000256" key="8">
    <source>
        <dbReference type="ARBA" id="ARBA00023242"/>
    </source>
</evidence>
<evidence type="ECO:0000313" key="13">
    <source>
        <dbReference type="Proteomes" id="UP000278627"/>
    </source>
</evidence>
<keyword evidence="4" id="KW-0547">Nucleotide-binding</keyword>
<keyword evidence="5" id="KW-0227">DNA damage</keyword>
<dbReference type="SMART" id="SM00146">
    <property type="entry name" value="PI3Kc"/>
    <property type="match status" value="1"/>
</dbReference>
<dbReference type="GO" id="GO:0005634">
    <property type="term" value="C:nucleus"/>
    <property type="evidence" value="ECO:0007669"/>
    <property type="project" value="UniProtKB-SubCell"/>
</dbReference>
<dbReference type="Pfam" id="PF02260">
    <property type="entry name" value="FATC"/>
    <property type="match status" value="1"/>
</dbReference>
<dbReference type="InterPro" id="IPR044107">
    <property type="entry name" value="PIKKc_ATM"/>
</dbReference>
<keyword evidence="7" id="KW-0067">ATP-binding</keyword>
<dbReference type="EMBL" id="UZAD01013323">
    <property type="protein sequence ID" value="VDN93995.1"/>
    <property type="molecule type" value="Genomic_DNA"/>
</dbReference>
<dbReference type="InterPro" id="IPR011009">
    <property type="entry name" value="Kinase-like_dom_sf"/>
</dbReference>
<keyword evidence="6" id="KW-0418">Kinase</keyword>
<evidence type="ECO:0000256" key="1">
    <source>
        <dbReference type="ARBA" id="ARBA00004123"/>
    </source>
</evidence>